<dbReference type="InterPro" id="IPR000515">
    <property type="entry name" value="MetI-like"/>
</dbReference>
<keyword evidence="2 7" id="KW-0813">Transport</keyword>
<dbReference type="Pfam" id="PF00528">
    <property type="entry name" value="BPD_transp_1"/>
    <property type="match status" value="1"/>
</dbReference>
<feature type="transmembrane region" description="Helical" evidence="7">
    <location>
        <begin position="123"/>
        <end position="145"/>
    </location>
</feature>
<evidence type="ECO:0000256" key="3">
    <source>
        <dbReference type="ARBA" id="ARBA00022475"/>
    </source>
</evidence>
<name>A0ABT1YLZ9_9BACL</name>
<dbReference type="EMBL" id="JANQBD010000018">
    <property type="protein sequence ID" value="MCR8634204.1"/>
    <property type="molecule type" value="Genomic_DNA"/>
</dbReference>
<dbReference type="Proteomes" id="UP001300012">
    <property type="component" value="Unassembled WGS sequence"/>
</dbReference>
<gene>
    <name evidence="9" type="ORF">NV381_23720</name>
</gene>
<evidence type="ECO:0000259" key="8">
    <source>
        <dbReference type="PROSITE" id="PS50928"/>
    </source>
</evidence>
<evidence type="ECO:0000313" key="9">
    <source>
        <dbReference type="EMBL" id="MCR8634204.1"/>
    </source>
</evidence>
<proteinExistence type="inferred from homology"/>
<feature type="domain" description="ABC transmembrane type-1" evidence="8">
    <location>
        <begin position="86"/>
        <end position="277"/>
    </location>
</feature>
<evidence type="ECO:0000256" key="4">
    <source>
        <dbReference type="ARBA" id="ARBA00022692"/>
    </source>
</evidence>
<feature type="transmembrane region" description="Helical" evidence="7">
    <location>
        <begin position="157"/>
        <end position="176"/>
    </location>
</feature>
<dbReference type="InterPro" id="IPR035906">
    <property type="entry name" value="MetI-like_sf"/>
</dbReference>
<keyword evidence="4 7" id="KW-0812">Transmembrane</keyword>
<comment type="subcellular location">
    <subcellularLocation>
        <location evidence="1 7">Cell membrane</location>
        <topology evidence="1 7">Multi-pass membrane protein</topology>
    </subcellularLocation>
</comment>
<accession>A0ABT1YLZ9</accession>
<evidence type="ECO:0000256" key="1">
    <source>
        <dbReference type="ARBA" id="ARBA00004651"/>
    </source>
</evidence>
<sequence length="292" mass="33274">MNNGIGKSWNKRIYRVGELSPLEKAIAYVFLIGFLCLFAFPLVWMVSTSLKTLGDIHQIPQTWVPWQPQWGNFAQVFRDAPFDRFIWNTCWYTLVTVFTTVFVSSLVAFAFARLRARGKTGLFAVVLSTMMIPHEVVMIPQYLIFNKLGLLDSYLPLIIPTIAGSAFLIFLLRQFYMGISRELDEAVKIDGGGYFILYFRIILPLSLPAMITAAILEFMYRWKDLMGPLIYLNTRDNYPLSLGLANFTAAYGQTPWHLLMAASLIAVLPPLVLFFFMQKYFIRGIVISGSKG</sequence>
<keyword evidence="6 7" id="KW-0472">Membrane</keyword>
<dbReference type="RefSeq" id="WP_258215766.1">
    <property type="nucleotide sequence ID" value="NZ_JANQBD010000018.1"/>
</dbReference>
<comment type="caution">
    <text evidence="9">The sequence shown here is derived from an EMBL/GenBank/DDBJ whole genome shotgun (WGS) entry which is preliminary data.</text>
</comment>
<dbReference type="PANTHER" id="PTHR43744:SF12">
    <property type="entry name" value="ABC TRANSPORTER PERMEASE PROTEIN MG189-RELATED"/>
    <property type="match status" value="1"/>
</dbReference>
<dbReference type="PROSITE" id="PS50928">
    <property type="entry name" value="ABC_TM1"/>
    <property type="match status" value="1"/>
</dbReference>
<feature type="transmembrane region" description="Helical" evidence="7">
    <location>
        <begin position="91"/>
        <end position="111"/>
    </location>
</feature>
<evidence type="ECO:0000256" key="5">
    <source>
        <dbReference type="ARBA" id="ARBA00022989"/>
    </source>
</evidence>
<dbReference type="Gene3D" id="1.10.3720.10">
    <property type="entry name" value="MetI-like"/>
    <property type="match status" value="1"/>
</dbReference>
<dbReference type="CDD" id="cd06261">
    <property type="entry name" value="TM_PBP2"/>
    <property type="match status" value="1"/>
</dbReference>
<dbReference type="SUPFAM" id="SSF161098">
    <property type="entry name" value="MetI-like"/>
    <property type="match status" value="1"/>
</dbReference>
<organism evidence="9 10">
    <name type="scientific">Paenibacillus radicis</name>
    <name type="common">ex Xue et al. 2023</name>
    <dbReference type="NCBI Taxonomy" id="2972489"/>
    <lineage>
        <taxon>Bacteria</taxon>
        <taxon>Bacillati</taxon>
        <taxon>Bacillota</taxon>
        <taxon>Bacilli</taxon>
        <taxon>Bacillales</taxon>
        <taxon>Paenibacillaceae</taxon>
        <taxon>Paenibacillus</taxon>
    </lineage>
</organism>
<evidence type="ECO:0000313" key="10">
    <source>
        <dbReference type="Proteomes" id="UP001300012"/>
    </source>
</evidence>
<reference evidence="9 10" key="1">
    <citation type="submission" date="2022-08" db="EMBL/GenBank/DDBJ databases">
        <title>Paenibacillus endoradicis sp. nov., Paenibacillus radicibacter sp. nov and Paenibacillus pararadicis sp. nov., three cold-adapted plant growth-promoting bacteria isolated from root of Larix gmelinii in Great Khingan.</title>
        <authorList>
            <person name="Xue H."/>
        </authorList>
    </citation>
    <scope>NUCLEOTIDE SEQUENCE [LARGE SCALE GENOMIC DNA]</scope>
    <source>
        <strain evidence="9 10">N5-1-1-5</strain>
    </source>
</reference>
<dbReference type="PANTHER" id="PTHR43744">
    <property type="entry name" value="ABC TRANSPORTER PERMEASE PROTEIN MG189-RELATED-RELATED"/>
    <property type="match status" value="1"/>
</dbReference>
<keyword evidence="10" id="KW-1185">Reference proteome</keyword>
<feature type="transmembrane region" description="Helical" evidence="7">
    <location>
        <begin position="25"/>
        <end position="46"/>
    </location>
</feature>
<comment type="similarity">
    <text evidence="7">Belongs to the binding-protein-dependent transport system permease family.</text>
</comment>
<evidence type="ECO:0000256" key="2">
    <source>
        <dbReference type="ARBA" id="ARBA00022448"/>
    </source>
</evidence>
<feature type="transmembrane region" description="Helical" evidence="7">
    <location>
        <begin position="256"/>
        <end position="276"/>
    </location>
</feature>
<evidence type="ECO:0000256" key="7">
    <source>
        <dbReference type="RuleBase" id="RU363032"/>
    </source>
</evidence>
<protein>
    <submittedName>
        <fullName evidence="9">Carbohydrate ABC transporter permease</fullName>
    </submittedName>
</protein>
<keyword evidence="5 7" id="KW-1133">Transmembrane helix</keyword>
<keyword evidence="3" id="KW-1003">Cell membrane</keyword>
<feature type="transmembrane region" description="Helical" evidence="7">
    <location>
        <begin position="197"/>
        <end position="220"/>
    </location>
</feature>
<evidence type="ECO:0000256" key="6">
    <source>
        <dbReference type="ARBA" id="ARBA00023136"/>
    </source>
</evidence>